<evidence type="ECO:0000256" key="1">
    <source>
        <dbReference type="ARBA" id="ARBA00004370"/>
    </source>
</evidence>
<dbReference type="Gene3D" id="1.20.1070.10">
    <property type="entry name" value="Rhodopsin 7-helix transmembrane proteins"/>
    <property type="match status" value="1"/>
</dbReference>
<evidence type="ECO:0000256" key="2">
    <source>
        <dbReference type="ARBA" id="ARBA00022692"/>
    </source>
</evidence>
<evidence type="ECO:0000259" key="7">
    <source>
        <dbReference type="PROSITE" id="PS50262"/>
    </source>
</evidence>
<organism evidence="8 9">
    <name type="scientific">Steinernema hermaphroditum</name>
    <dbReference type="NCBI Taxonomy" id="289476"/>
    <lineage>
        <taxon>Eukaryota</taxon>
        <taxon>Metazoa</taxon>
        <taxon>Ecdysozoa</taxon>
        <taxon>Nematoda</taxon>
        <taxon>Chromadorea</taxon>
        <taxon>Rhabditida</taxon>
        <taxon>Tylenchina</taxon>
        <taxon>Panagrolaimomorpha</taxon>
        <taxon>Strongyloidoidea</taxon>
        <taxon>Steinernematidae</taxon>
        <taxon>Steinernema</taxon>
    </lineage>
</organism>
<dbReference type="InterPro" id="IPR000276">
    <property type="entry name" value="GPCR_Rhodpsn"/>
</dbReference>
<dbReference type="CDD" id="cd14978">
    <property type="entry name" value="7tmA_FMRFamide_R-like"/>
    <property type="match status" value="1"/>
</dbReference>
<evidence type="ECO:0000256" key="4">
    <source>
        <dbReference type="ARBA" id="ARBA00023136"/>
    </source>
</evidence>
<dbReference type="PANTHER" id="PTHR46641:SF10">
    <property type="entry name" value="G-PROTEIN COUPLED RECEPTORS FAMILY 1 PROFILE DOMAIN-CONTAINING PROTEIN"/>
    <property type="match status" value="1"/>
</dbReference>
<evidence type="ECO:0000256" key="6">
    <source>
        <dbReference type="SAM" id="Phobius"/>
    </source>
</evidence>
<evidence type="ECO:0000313" key="9">
    <source>
        <dbReference type="Proteomes" id="UP001175271"/>
    </source>
</evidence>
<dbReference type="PROSITE" id="PS50262">
    <property type="entry name" value="G_PROTEIN_RECEP_F1_2"/>
    <property type="match status" value="1"/>
</dbReference>
<dbReference type="SUPFAM" id="SSF81321">
    <property type="entry name" value="Family A G protein-coupled receptor-like"/>
    <property type="match status" value="1"/>
</dbReference>
<accession>A0AA39HGA5</accession>
<gene>
    <name evidence="8" type="ORF">QR680_017578</name>
</gene>
<keyword evidence="3 6" id="KW-1133">Transmembrane helix</keyword>
<feature type="transmembrane region" description="Helical" evidence="6">
    <location>
        <begin position="134"/>
        <end position="157"/>
    </location>
</feature>
<feature type="compositionally biased region" description="Polar residues" evidence="5">
    <location>
        <begin position="612"/>
        <end position="632"/>
    </location>
</feature>
<evidence type="ECO:0000313" key="8">
    <source>
        <dbReference type="EMBL" id="KAK0404696.1"/>
    </source>
</evidence>
<name>A0AA39HGA5_9BILA</name>
<reference evidence="8" key="1">
    <citation type="submission" date="2023-06" db="EMBL/GenBank/DDBJ databases">
        <title>Genomic analysis of the entomopathogenic nematode Steinernema hermaphroditum.</title>
        <authorList>
            <person name="Schwarz E.M."/>
            <person name="Heppert J.K."/>
            <person name="Baniya A."/>
            <person name="Schwartz H.T."/>
            <person name="Tan C.-H."/>
            <person name="Antoshechkin I."/>
            <person name="Sternberg P.W."/>
            <person name="Goodrich-Blair H."/>
            <person name="Dillman A.R."/>
        </authorList>
    </citation>
    <scope>NUCLEOTIDE SEQUENCE</scope>
    <source>
        <strain evidence="8">PS9179</strain>
        <tissue evidence="8">Whole animal</tissue>
    </source>
</reference>
<keyword evidence="9" id="KW-1185">Reference proteome</keyword>
<dbReference type="Proteomes" id="UP001175271">
    <property type="component" value="Unassembled WGS sequence"/>
</dbReference>
<dbReference type="EMBL" id="JAUCMV010000004">
    <property type="protein sequence ID" value="KAK0404696.1"/>
    <property type="molecule type" value="Genomic_DNA"/>
</dbReference>
<comment type="subcellular location">
    <subcellularLocation>
        <location evidence="1">Membrane</location>
    </subcellularLocation>
</comment>
<feature type="transmembrane region" description="Helical" evidence="6">
    <location>
        <begin position="243"/>
        <end position="262"/>
    </location>
</feature>
<evidence type="ECO:0000256" key="3">
    <source>
        <dbReference type="ARBA" id="ARBA00022989"/>
    </source>
</evidence>
<dbReference type="PANTHER" id="PTHR46641">
    <property type="entry name" value="FMRFAMIDE RECEPTOR-RELATED"/>
    <property type="match status" value="1"/>
</dbReference>
<evidence type="ECO:0000256" key="5">
    <source>
        <dbReference type="SAM" id="MobiDB-lite"/>
    </source>
</evidence>
<comment type="caution">
    <text evidence="8">The sequence shown here is derived from an EMBL/GenBank/DDBJ whole genome shotgun (WGS) entry which is preliminary data.</text>
</comment>
<dbReference type="AlphaFoldDB" id="A0AA39HGA5"/>
<feature type="region of interest" description="Disordered" evidence="5">
    <location>
        <begin position="607"/>
        <end position="632"/>
    </location>
</feature>
<protein>
    <recommendedName>
        <fullName evidence="7">G-protein coupled receptors family 1 profile domain-containing protein</fullName>
    </recommendedName>
</protein>
<sequence length="632" mass="71521">MEATSEAPSNASEDAFLWGAPPVQIWCFDLIVYYRTIGDAQSIVVLEQLEKYSKFSFVVNGVITCALAAFGLIGNATLFYQIRHSHHFSKRLAGHLKMLCVWDMLLLLCCLVTYGAISLYYGAYILYLVGSIAYILYFFQPFASFCVTGTIWQCAAITIERYMAVSRPLEQRTMKAQFSVRAISALICAFAFILNIFVVPFERTLNECYEIAENGFHIRTMIQQQDIVNNQYYAILVHLIPDIIFRAPLPIFVIAVLTVRTLQICRHRTVGHHTFHQQKKNIPFMLTLLNAKFVLCNTLYMFNTILMEVLGYGSKTSSQTEEYNPQQYISSLYLTDISNALLALHSATNWLLFCHWPSSRRTDGKNDCTEQSMLSSGSSISKASICDRRSAENLLKHFEKRSVATEAVLALCMTNERFAEFVTGEPFTNPKTISQHPKVSEVSASVATFIEKLLQLFVDKTSTLNDIRAICRQVGYDHVGSHIHCSVEQWKMIREVVVRSFSTQAGGVSSLAKSASRLYSWILREIKSGALCASVDASQQQFRYHKTSMIERPIGTPYKQPLRRLSTVIPRVFQQKKNSSPTLAPLTYILPPRQTVFKVMRKLHQNDVEDSPVTSNSENSRDQAQLTAVSKC</sequence>
<feature type="transmembrane region" description="Helical" evidence="6">
    <location>
        <begin position="282"/>
        <end position="302"/>
    </location>
</feature>
<dbReference type="Pfam" id="PF00001">
    <property type="entry name" value="7tm_1"/>
    <property type="match status" value="1"/>
</dbReference>
<feature type="transmembrane region" description="Helical" evidence="6">
    <location>
        <begin position="101"/>
        <end position="122"/>
    </location>
</feature>
<dbReference type="GO" id="GO:0016020">
    <property type="term" value="C:membrane"/>
    <property type="evidence" value="ECO:0007669"/>
    <property type="project" value="UniProtKB-SubCell"/>
</dbReference>
<dbReference type="InterPro" id="IPR017452">
    <property type="entry name" value="GPCR_Rhodpsn_7TM"/>
</dbReference>
<feature type="transmembrane region" description="Helical" evidence="6">
    <location>
        <begin position="57"/>
        <end position="80"/>
    </location>
</feature>
<dbReference type="InterPro" id="IPR052954">
    <property type="entry name" value="GPCR-Ligand_Int"/>
</dbReference>
<keyword evidence="2 6" id="KW-0812">Transmembrane</keyword>
<dbReference type="GO" id="GO:0004930">
    <property type="term" value="F:G protein-coupled receptor activity"/>
    <property type="evidence" value="ECO:0007669"/>
    <property type="project" value="InterPro"/>
</dbReference>
<feature type="domain" description="G-protein coupled receptors family 1 profile" evidence="7">
    <location>
        <begin position="74"/>
        <end position="353"/>
    </location>
</feature>
<feature type="transmembrane region" description="Helical" evidence="6">
    <location>
        <begin position="178"/>
        <end position="199"/>
    </location>
</feature>
<keyword evidence="4 6" id="KW-0472">Membrane</keyword>
<proteinExistence type="predicted"/>